<dbReference type="PANTHER" id="PTHR43286:SF1">
    <property type="entry name" value="ENDONUCLEASE III-LIKE PROTEIN 1"/>
    <property type="match status" value="1"/>
</dbReference>
<dbReference type="GO" id="GO:0006289">
    <property type="term" value="P:nucleotide-excision repair"/>
    <property type="evidence" value="ECO:0007669"/>
    <property type="project" value="TreeGrafter"/>
</dbReference>
<reference evidence="8 9" key="1">
    <citation type="submission" date="2019-10" db="EMBL/GenBank/DDBJ databases">
        <title>Draft Genome Sequence of Cytophagaceae sp. SJW1-29.</title>
        <authorList>
            <person name="Choi A."/>
        </authorList>
    </citation>
    <scope>NUCLEOTIDE SEQUENCE [LARGE SCALE GENOMIC DNA]</scope>
    <source>
        <strain evidence="8 9">SJW1-29</strain>
    </source>
</reference>
<dbReference type="GO" id="GO:0000703">
    <property type="term" value="F:oxidized pyrimidine nucleobase lesion DNA N-glycosylase activity"/>
    <property type="evidence" value="ECO:0007669"/>
    <property type="project" value="TreeGrafter"/>
</dbReference>
<dbReference type="Proteomes" id="UP000479293">
    <property type="component" value="Unassembled WGS sequence"/>
</dbReference>
<sequence>MKPDFELSRVLDHIEEAIRPYPKAAMFELTERGYSTLFEQLISCIISIRTLDETTIPVSLRLFAVARTPEAILKLSPAELTELLDGSTYPEQKTYTILGIAKAAVEQYGGQLPADFAQLTALKGVGPKCANLALGVAAGQAAISVDIHVHRVVNRWGYVQAATPEKTLKALEQQVPLALWTEINRLLMPFGKHICMGTLPYCSACPVLTWCEQVGVTRHR</sequence>
<keyword evidence="3" id="KW-0378">Hydrolase</keyword>
<dbReference type="FunFam" id="1.10.340.30:FF:000001">
    <property type="entry name" value="Endonuclease III"/>
    <property type="match status" value="1"/>
</dbReference>
<evidence type="ECO:0000256" key="2">
    <source>
        <dbReference type="ARBA" id="ARBA00022763"/>
    </source>
</evidence>
<evidence type="ECO:0000256" key="3">
    <source>
        <dbReference type="ARBA" id="ARBA00022801"/>
    </source>
</evidence>
<feature type="domain" description="HhH-GPD" evidence="7">
    <location>
        <begin position="46"/>
        <end position="193"/>
    </location>
</feature>
<dbReference type="CDD" id="cd00056">
    <property type="entry name" value="ENDO3c"/>
    <property type="match status" value="1"/>
</dbReference>
<dbReference type="PIRSF" id="PIRSF001435">
    <property type="entry name" value="Nth"/>
    <property type="match status" value="1"/>
</dbReference>
<comment type="similarity">
    <text evidence="1">Belongs to the Nth/MutY family.</text>
</comment>
<dbReference type="Gene3D" id="1.10.340.30">
    <property type="entry name" value="Hypothetical protein, domain 2"/>
    <property type="match status" value="1"/>
</dbReference>
<dbReference type="InterPro" id="IPR011257">
    <property type="entry name" value="DNA_glycosylase"/>
</dbReference>
<evidence type="ECO:0000256" key="6">
    <source>
        <dbReference type="ARBA" id="ARBA00023295"/>
    </source>
</evidence>
<keyword evidence="8" id="KW-0540">Nuclease</keyword>
<dbReference type="GO" id="GO:0003906">
    <property type="term" value="F:DNA-(apurinic or apyrimidinic site) endonuclease activity"/>
    <property type="evidence" value="ECO:0007669"/>
    <property type="project" value="TreeGrafter"/>
</dbReference>
<dbReference type="GO" id="GO:0006285">
    <property type="term" value="P:base-excision repair, AP site formation"/>
    <property type="evidence" value="ECO:0007669"/>
    <property type="project" value="TreeGrafter"/>
</dbReference>
<keyword evidence="2" id="KW-0227">DNA damage</keyword>
<dbReference type="RefSeq" id="WP_152757405.1">
    <property type="nucleotide sequence ID" value="NZ_WHLY01000002.1"/>
</dbReference>
<protein>
    <submittedName>
        <fullName evidence="8">Endonuclease III</fullName>
    </submittedName>
</protein>
<evidence type="ECO:0000259" key="7">
    <source>
        <dbReference type="SMART" id="SM00478"/>
    </source>
</evidence>
<evidence type="ECO:0000256" key="4">
    <source>
        <dbReference type="ARBA" id="ARBA00023204"/>
    </source>
</evidence>
<comment type="caution">
    <text evidence="8">The sequence shown here is derived from an EMBL/GenBank/DDBJ whole genome shotgun (WGS) entry which is preliminary data.</text>
</comment>
<proteinExistence type="inferred from homology"/>
<gene>
    <name evidence="8" type="ORF">GBK04_04975</name>
</gene>
<dbReference type="GO" id="GO:0016829">
    <property type="term" value="F:lyase activity"/>
    <property type="evidence" value="ECO:0007669"/>
    <property type="project" value="UniProtKB-KW"/>
</dbReference>
<dbReference type="SMART" id="SM00478">
    <property type="entry name" value="ENDO3c"/>
    <property type="match status" value="1"/>
</dbReference>
<name>A0A7C9B8L1_9BACT</name>
<keyword evidence="4" id="KW-0234">DNA repair</keyword>
<evidence type="ECO:0000313" key="8">
    <source>
        <dbReference type="EMBL" id="MPR32722.1"/>
    </source>
</evidence>
<evidence type="ECO:0000256" key="5">
    <source>
        <dbReference type="ARBA" id="ARBA00023239"/>
    </source>
</evidence>
<dbReference type="Pfam" id="PF00730">
    <property type="entry name" value="HhH-GPD"/>
    <property type="match status" value="1"/>
</dbReference>
<keyword evidence="5" id="KW-0456">Lyase</keyword>
<keyword evidence="8" id="KW-0255">Endonuclease</keyword>
<dbReference type="Gene3D" id="1.10.1670.10">
    <property type="entry name" value="Helix-hairpin-Helix base-excision DNA repair enzymes (C-terminal)"/>
    <property type="match status" value="1"/>
</dbReference>
<dbReference type="EMBL" id="WHLY01000002">
    <property type="protein sequence ID" value="MPR32722.1"/>
    <property type="molecule type" value="Genomic_DNA"/>
</dbReference>
<dbReference type="PANTHER" id="PTHR43286">
    <property type="entry name" value="ENDONUCLEASE III-LIKE PROTEIN 1"/>
    <property type="match status" value="1"/>
</dbReference>
<keyword evidence="9" id="KW-1185">Reference proteome</keyword>
<keyword evidence="6" id="KW-0326">Glycosidase</keyword>
<evidence type="ECO:0000313" key="9">
    <source>
        <dbReference type="Proteomes" id="UP000479293"/>
    </source>
</evidence>
<dbReference type="InterPro" id="IPR023170">
    <property type="entry name" value="HhH_base_excis_C"/>
</dbReference>
<evidence type="ECO:0000256" key="1">
    <source>
        <dbReference type="ARBA" id="ARBA00008343"/>
    </source>
</evidence>
<accession>A0A7C9B8L1</accession>
<organism evidence="8 9">
    <name type="scientific">Salmonirosea aquatica</name>
    <dbReference type="NCBI Taxonomy" id="2654236"/>
    <lineage>
        <taxon>Bacteria</taxon>
        <taxon>Pseudomonadati</taxon>
        <taxon>Bacteroidota</taxon>
        <taxon>Cytophagia</taxon>
        <taxon>Cytophagales</taxon>
        <taxon>Spirosomataceae</taxon>
        <taxon>Salmonirosea</taxon>
    </lineage>
</organism>
<dbReference type="AlphaFoldDB" id="A0A7C9B8L1"/>
<dbReference type="SUPFAM" id="SSF48150">
    <property type="entry name" value="DNA-glycosylase"/>
    <property type="match status" value="1"/>
</dbReference>
<dbReference type="InterPro" id="IPR003265">
    <property type="entry name" value="HhH-GPD_domain"/>
</dbReference>